<organism evidence="12 13">
    <name type="scientific">Gadus morhua</name>
    <name type="common">Atlantic cod</name>
    <dbReference type="NCBI Taxonomy" id="8049"/>
    <lineage>
        <taxon>Eukaryota</taxon>
        <taxon>Metazoa</taxon>
        <taxon>Chordata</taxon>
        <taxon>Craniata</taxon>
        <taxon>Vertebrata</taxon>
        <taxon>Euteleostomi</taxon>
        <taxon>Actinopterygii</taxon>
        <taxon>Neopterygii</taxon>
        <taxon>Teleostei</taxon>
        <taxon>Neoteleostei</taxon>
        <taxon>Acanthomorphata</taxon>
        <taxon>Zeiogadaria</taxon>
        <taxon>Gadariae</taxon>
        <taxon>Gadiformes</taxon>
        <taxon>Gadoidei</taxon>
        <taxon>Gadidae</taxon>
        <taxon>Gadus</taxon>
    </lineage>
</organism>
<evidence type="ECO:0000256" key="1">
    <source>
        <dbReference type="ARBA" id="ARBA00004498"/>
    </source>
</evidence>
<evidence type="ECO:0000313" key="12">
    <source>
        <dbReference type="Ensembl" id="ENSGMOP00000056060.1"/>
    </source>
</evidence>
<keyword evidence="6" id="KW-0732">Signal</keyword>
<evidence type="ECO:0000256" key="8">
    <source>
        <dbReference type="ARBA" id="ARBA00023157"/>
    </source>
</evidence>
<evidence type="ECO:0000256" key="6">
    <source>
        <dbReference type="ARBA" id="ARBA00022729"/>
    </source>
</evidence>
<proteinExistence type="inferred from homology"/>
<dbReference type="SMART" id="SM00369">
    <property type="entry name" value="LRR_TYP"/>
    <property type="match status" value="3"/>
</dbReference>
<dbReference type="GO" id="GO:0060348">
    <property type="term" value="P:bone development"/>
    <property type="evidence" value="ECO:0007669"/>
    <property type="project" value="TreeGrafter"/>
</dbReference>
<dbReference type="PROSITE" id="PS51450">
    <property type="entry name" value="LRR"/>
    <property type="match status" value="2"/>
</dbReference>
<dbReference type="Pfam" id="PF00560">
    <property type="entry name" value="LRR_1"/>
    <property type="match status" value="1"/>
</dbReference>
<keyword evidence="8" id="KW-1015">Disulfide bond</keyword>
<accession>A0A8C5FRK9</accession>
<evidence type="ECO:0000256" key="5">
    <source>
        <dbReference type="ARBA" id="ARBA00022614"/>
    </source>
</evidence>
<dbReference type="AlphaFoldDB" id="A0A8C5FRK9"/>
<keyword evidence="9" id="KW-0325">Glycoprotein</keyword>
<feature type="compositionally biased region" description="Basic and acidic residues" evidence="10">
    <location>
        <begin position="41"/>
        <end position="51"/>
    </location>
</feature>
<protein>
    <submittedName>
        <fullName evidence="12">Opticin</fullName>
    </submittedName>
</protein>
<dbReference type="PANTHER" id="PTHR46269">
    <property type="entry name" value="EPIPHYCAN-RELATED"/>
    <property type="match status" value="1"/>
</dbReference>
<dbReference type="GO" id="GO:0061975">
    <property type="term" value="P:articular cartilage development"/>
    <property type="evidence" value="ECO:0007669"/>
    <property type="project" value="TreeGrafter"/>
</dbReference>
<dbReference type="InterPro" id="IPR043547">
    <property type="entry name" value="Mimecan/Epiphycan/Opticin"/>
</dbReference>
<reference evidence="12" key="1">
    <citation type="submission" date="2025-08" db="UniProtKB">
        <authorList>
            <consortium name="Ensembl"/>
        </authorList>
    </citation>
    <scope>IDENTIFICATION</scope>
</reference>
<evidence type="ECO:0000256" key="2">
    <source>
        <dbReference type="ARBA" id="ARBA00006912"/>
    </source>
</evidence>
<evidence type="ECO:0000259" key="11">
    <source>
        <dbReference type="SMART" id="SM00013"/>
    </source>
</evidence>
<dbReference type="SMART" id="SM00013">
    <property type="entry name" value="LRRNT"/>
    <property type="match status" value="1"/>
</dbReference>
<evidence type="ECO:0000313" key="13">
    <source>
        <dbReference type="Proteomes" id="UP000694546"/>
    </source>
</evidence>
<dbReference type="InterPro" id="IPR001611">
    <property type="entry name" value="Leu-rich_rpt"/>
</dbReference>
<evidence type="ECO:0000256" key="3">
    <source>
        <dbReference type="ARBA" id="ARBA00022525"/>
    </source>
</evidence>
<dbReference type="OrthoDB" id="676979at2759"/>
<dbReference type="GO" id="GO:0005615">
    <property type="term" value="C:extracellular space"/>
    <property type="evidence" value="ECO:0007669"/>
    <property type="project" value="TreeGrafter"/>
</dbReference>
<dbReference type="Pfam" id="PF13855">
    <property type="entry name" value="LRR_8"/>
    <property type="match status" value="1"/>
</dbReference>
<keyword evidence="5" id="KW-0433">Leucine-rich repeat</keyword>
<dbReference type="Proteomes" id="UP000694546">
    <property type="component" value="Chromosome 13"/>
</dbReference>
<keyword evidence="3" id="KW-0964">Secreted</keyword>
<evidence type="ECO:0000256" key="9">
    <source>
        <dbReference type="ARBA" id="ARBA00023180"/>
    </source>
</evidence>
<comment type="subcellular location">
    <subcellularLocation>
        <location evidence="1">Secreted</location>
        <location evidence="1">Extracellular space</location>
        <location evidence="1">Extracellular matrix</location>
    </subcellularLocation>
</comment>
<evidence type="ECO:0000256" key="10">
    <source>
        <dbReference type="SAM" id="MobiDB-lite"/>
    </source>
</evidence>
<name>A0A8C5FRK9_GADMO</name>
<feature type="region of interest" description="Disordered" evidence="10">
    <location>
        <begin position="133"/>
        <end position="166"/>
    </location>
</feature>
<feature type="region of interest" description="Disordered" evidence="10">
    <location>
        <begin position="97"/>
        <end position="121"/>
    </location>
</feature>
<feature type="domain" description="LRRNT" evidence="11">
    <location>
        <begin position="188"/>
        <end position="218"/>
    </location>
</feature>
<dbReference type="Gene3D" id="3.80.10.10">
    <property type="entry name" value="Ribonuclease Inhibitor"/>
    <property type="match status" value="1"/>
</dbReference>
<feature type="region of interest" description="Disordered" evidence="10">
    <location>
        <begin position="1"/>
        <end position="66"/>
    </location>
</feature>
<dbReference type="Ensembl" id="ENSGMOT00000034648.1">
    <property type="protein sequence ID" value="ENSGMOP00000056060.1"/>
    <property type="gene ID" value="ENSGMOG00000036218.1"/>
</dbReference>
<keyword evidence="13" id="KW-1185">Reference proteome</keyword>
<dbReference type="OMA" id="RVHISVQ"/>
<evidence type="ECO:0000256" key="7">
    <source>
        <dbReference type="ARBA" id="ARBA00022737"/>
    </source>
</evidence>
<dbReference type="InterPro" id="IPR003591">
    <property type="entry name" value="Leu-rich_rpt_typical-subtyp"/>
</dbReference>
<dbReference type="SUPFAM" id="SSF52058">
    <property type="entry name" value="L domain-like"/>
    <property type="match status" value="1"/>
</dbReference>
<dbReference type="InterPro" id="IPR032675">
    <property type="entry name" value="LRR_dom_sf"/>
</dbReference>
<dbReference type="GO" id="GO:0031012">
    <property type="term" value="C:extracellular matrix"/>
    <property type="evidence" value="ECO:0007669"/>
    <property type="project" value="TreeGrafter"/>
</dbReference>
<comment type="similarity">
    <text evidence="2">Belongs to the small leucine-rich proteoglycan (SLRP) family. SLRP class III subfamily.</text>
</comment>
<dbReference type="GeneTree" id="ENSGT00940000157574"/>
<keyword evidence="4" id="KW-0272">Extracellular matrix</keyword>
<evidence type="ECO:0000256" key="4">
    <source>
        <dbReference type="ARBA" id="ARBA00022530"/>
    </source>
</evidence>
<keyword evidence="7" id="KW-0677">Repeat</keyword>
<gene>
    <name evidence="12" type="primary">optc</name>
</gene>
<dbReference type="InterPro" id="IPR000372">
    <property type="entry name" value="LRRNT"/>
</dbReference>
<dbReference type="PANTHER" id="PTHR46269:SF4">
    <property type="entry name" value="OPTICIN"/>
    <property type="match status" value="1"/>
</dbReference>
<sequence>MTREPHCPPSHNDLTLPPRHLSVWPRKQLVHSSPGKPPDSSPHRGTKDPQGRRVRRRRTKSVPSTHDVMMALNPLVVPLTALLFLLAPRPSVGDVEGDDYDLNNAPDWDNLDPNGFGESYDYDDLDQEIEVGTLAPPGQEDPPQAQGPSEPSEGDGTPAVPSLASAPVPLDFKEPGLFGPETGLGMPTCLLCVCLSGSVYCDDSDLKTIPPLPKDTTHFYGRFNKIQHVRNTDFINLNKLKGIDLTGNRISDMGEDVFRSSPQLEQIVLSDNLLQALPWLPATMRHIDVRNNKLTSAGMHPEGFKDMSQLEFLYLSNNHLSYIPTPLPESLRALHLQSNNIQSLQEDTFCNAQDRSYSRPHLEDIRLDANPIHLRLFASSYACLPRLPLGGR</sequence>
<reference evidence="12" key="2">
    <citation type="submission" date="2025-09" db="UniProtKB">
        <authorList>
            <consortium name="Ensembl"/>
        </authorList>
    </citation>
    <scope>IDENTIFICATION</scope>
</reference>